<keyword evidence="4" id="KW-0378">Hydrolase</keyword>
<dbReference type="PANTHER" id="PTHR40446:SF2">
    <property type="entry name" value="N-ACETYLGLUCOSAMINE-1-PHOSPHODIESTER ALPHA-N-ACETYLGLUCOSAMINIDASE"/>
    <property type="match status" value="1"/>
</dbReference>
<keyword evidence="4" id="KW-0326">Glycosidase</keyword>
<dbReference type="PROSITE" id="PS51318">
    <property type="entry name" value="TAT"/>
    <property type="match status" value="1"/>
</dbReference>
<dbReference type="InterPro" id="IPR018711">
    <property type="entry name" value="NAGPA"/>
</dbReference>
<evidence type="ECO:0000259" key="3">
    <source>
        <dbReference type="Pfam" id="PF09992"/>
    </source>
</evidence>
<comment type="caution">
    <text evidence="4">The sequence shown here is derived from an EMBL/GenBank/DDBJ whole genome shotgun (WGS) entry which is preliminary data.</text>
</comment>
<keyword evidence="2" id="KW-1133">Transmembrane helix</keyword>
<evidence type="ECO:0000256" key="1">
    <source>
        <dbReference type="SAM" id="MobiDB-lite"/>
    </source>
</evidence>
<dbReference type="Pfam" id="PF09992">
    <property type="entry name" value="NAGPA"/>
    <property type="match status" value="1"/>
</dbReference>
<keyword evidence="2" id="KW-0812">Transmembrane</keyword>
<evidence type="ECO:0000313" key="5">
    <source>
        <dbReference type="Proteomes" id="UP001597280"/>
    </source>
</evidence>
<dbReference type="GO" id="GO:0016798">
    <property type="term" value="F:hydrolase activity, acting on glycosyl bonds"/>
    <property type="evidence" value="ECO:0007669"/>
    <property type="project" value="UniProtKB-KW"/>
</dbReference>
<feature type="transmembrane region" description="Helical" evidence="2">
    <location>
        <begin position="34"/>
        <end position="54"/>
    </location>
</feature>
<feature type="domain" description="Phosphodiester glycosidase" evidence="3">
    <location>
        <begin position="155"/>
        <end position="334"/>
    </location>
</feature>
<reference evidence="5" key="1">
    <citation type="journal article" date="2019" name="Int. J. Syst. Evol. Microbiol.">
        <title>The Global Catalogue of Microorganisms (GCM) 10K type strain sequencing project: providing services to taxonomists for standard genome sequencing and annotation.</title>
        <authorList>
            <consortium name="The Broad Institute Genomics Platform"/>
            <consortium name="The Broad Institute Genome Sequencing Center for Infectious Disease"/>
            <person name="Wu L."/>
            <person name="Ma J."/>
        </authorList>
    </citation>
    <scope>NUCLEOTIDE SEQUENCE [LARGE SCALE GENOMIC DNA]</scope>
    <source>
        <strain evidence="5">JCM 11650</strain>
    </source>
</reference>
<feature type="region of interest" description="Disordered" evidence="1">
    <location>
        <begin position="1"/>
        <end position="26"/>
    </location>
</feature>
<proteinExistence type="predicted"/>
<dbReference type="InterPro" id="IPR006311">
    <property type="entry name" value="TAT_signal"/>
</dbReference>
<dbReference type="PANTHER" id="PTHR40446">
    <property type="entry name" value="N-ACETYLGLUCOSAMINE-1-PHOSPHODIESTER ALPHA-N-ACETYLGLUCOSAMINIDASE"/>
    <property type="match status" value="1"/>
</dbReference>
<keyword evidence="2" id="KW-0472">Membrane</keyword>
<dbReference type="Proteomes" id="UP001597280">
    <property type="component" value="Unassembled WGS sequence"/>
</dbReference>
<feature type="compositionally biased region" description="Pro residues" evidence="1">
    <location>
        <begin position="1"/>
        <end position="16"/>
    </location>
</feature>
<protein>
    <submittedName>
        <fullName evidence="4">Phosphodiester glycosidase family protein</fullName>
    </submittedName>
</protein>
<sequence>MRTPPDPASPPTPPPTGGSTTTTRTRRRTVTRRALIGGGVAVLAGTGGSAAWAYDRFLREKVEVSSVSAAEEAAGTSATTAALATDGAYTETGYTSSTTTITLTSTATGTGSEALAWYAAEIEVDDASIIRSAFAQDEFGQNITDNPSTMASDHDAVLAINGDYYGFRDTGIEIRNGVIYRDEPARDGLAFYADGHVEVYDETATSAQELLDAGVWQTLSFGPAVLVDGAVPDGVEDIEIDTNVGNHSIQGEQPRTAIGVIGDNHLVFLVVDGRSEGYSRGVGLPELGEILAGLGCTTGYNLDGGGSSVMIVDGAILNQPSNGGERATSDILYVAG</sequence>
<accession>A0ABW4PVY2</accession>
<dbReference type="EMBL" id="JBHUFL010000002">
    <property type="protein sequence ID" value="MFD1834290.1"/>
    <property type="molecule type" value="Genomic_DNA"/>
</dbReference>
<evidence type="ECO:0000256" key="2">
    <source>
        <dbReference type="SAM" id="Phobius"/>
    </source>
</evidence>
<name>A0ABW4PVY2_9MICO</name>
<keyword evidence="5" id="KW-1185">Reference proteome</keyword>
<dbReference type="RefSeq" id="WP_137769175.1">
    <property type="nucleotide sequence ID" value="NZ_BAAAIS010000002.1"/>
</dbReference>
<organism evidence="4 5">
    <name type="scientific">Brachybacterium rhamnosum</name>
    <dbReference type="NCBI Taxonomy" id="173361"/>
    <lineage>
        <taxon>Bacteria</taxon>
        <taxon>Bacillati</taxon>
        <taxon>Actinomycetota</taxon>
        <taxon>Actinomycetes</taxon>
        <taxon>Micrococcales</taxon>
        <taxon>Dermabacteraceae</taxon>
        <taxon>Brachybacterium</taxon>
    </lineage>
</organism>
<gene>
    <name evidence="4" type="ORF">ACFSDA_04290</name>
</gene>
<evidence type="ECO:0000313" key="4">
    <source>
        <dbReference type="EMBL" id="MFD1834290.1"/>
    </source>
</evidence>